<gene>
    <name evidence="1" type="ORF">AOQ84DRAFT_306480</name>
</gene>
<feature type="non-terminal residue" evidence="1">
    <location>
        <position position="1"/>
    </location>
</feature>
<name>A0A8E2EN77_9PEZI</name>
<dbReference type="SUPFAM" id="SSF48452">
    <property type="entry name" value="TPR-like"/>
    <property type="match status" value="1"/>
</dbReference>
<proteinExistence type="predicted"/>
<evidence type="ECO:0000313" key="2">
    <source>
        <dbReference type="Proteomes" id="UP000250140"/>
    </source>
</evidence>
<dbReference type="OrthoDB" id="5986190at2759"/>
<evidence type="ECO:0008006" key="3">
    <source>
        <dbReference type="Google" id="ProtNLM"/>
    </source>
</evidence>
<dbReference type="EMBL" id="KV751112">
    <property type="protein sequence ID" value="OCL01560.1"/>
    <property type="molecule type" value="Genomic_DNA"/>
</dbReference>
<dbReference type="Proteomes" id="UP000250140">
    <property type="component" value="Unassembled WGS sequence"/>
</dbReference>
<organism evidence="1 2">
    <name type="scientific">Glonium stellatum</name>
    <dbReference type="NCBI Taxonomy" id="574774"/>
    <lineage>
        <taxon>Eukaryota</taxon>
        <taxon>Fungi</taxon>
        <taxon>Dikarya</taxon>
        <taxon>Ascomycota</taxon>
        <taxon>Pezizomycotina</taxon>
        <taxon>Dothideomycetes</taxon>
        <taxon>Pleosporomycetidae</taxon>
        <taxon>Gloniales</taxon>
        <taxon>Gloniaceae</taxon>
        <taxon>Glonium</taxon>
    </lineage>
</organism>
<dbReference type="AlphaFoldDB" id="A0A8E2EN77"/>
<dbReference type="PANTHER" id="PTHR46082:SF6">
    <property type="entry name" value="AAA+ ATPASE DOMAIN-CONTAINING PROTEIN-RELATED"/>
    <property type="match status" value="1"/>
</dbReference>
<sequence>DAATIKREVLEKRRHILGDEHPDTIAAMNNLANTLGDLGQHQNAATIFREVLEKSRRILGDEHPDTITAINNLAITLRNLRQH</sequence>
<dbReference type="InterPro" id="IPR053137">
    <property type="entry name" value="NLR-like"/>
</dbReference>
<dbReference type="Gene3D" id="1.25.40.10">
    <property type="entry name" value="Tetratricopeptide repeat domain"/>
    <property type="match status" value="1"/>
</dbReference>
<protein>
    <recommendedName>
        <fullName evidence="3">Kinesin light chain</fullName>
    </recommendedName>
</protein>
<accession>A0A8E2EN77</accession>
<reference evidence="1 2" key="1">
    <citation type="journal article" date="2016" name="Nat. Commun.">
        <title>Ectomycorrhizal ecology is imprinted in the genome of the dominant symbiotic fungus Cenococcum geophilum.</title>
        <authorList>
            <consortium name="DOE Joint Genome Institute"/>
            <person name="Peter M."/>
            <person name="Kohler A."/>
            <person name="Ohm R.A."/>
            <person name="Kuo A."/>
            <person name="Krutzmann J."/>
            <person name="Morin E."/>
            <person name="Arend M."/>
            <person name="Barry K.W."/>
            <person name="Binder M."/>
            <person name="Choi C."/>
            <person name="Clum A."/>
            <person name="Copeland A."/>
            <person name="Grisel N."/>
            <person name="Haridas S."/>
            <person name="Kipfer T."/>
            <person name="LaButti K."/>
            <person name="Lindquist E."/>
            <person name="Lipzen A."/>
            <person name="Maire R."/>
            <person name="Meier B."/>
            <person name="Mihaltcheva S."/>
            <person name="Molinier V."/>
            <person name="Murat C."/>
            <person name="Poggeler S."/>
            <person name="Quandt C.A."/>
            <person name="Sperisen C."/>
            <person name="Tritt A."/>
            <person name="Tisserant E."/>
            <person name="Crous P.W."/>
            <person name="Henrissat B."/>
            <person name="Nehls U."/>
            <person name="Egli S."/>
            <person name="Spatafora J.W."/>
            <person name="Grigoriev I.V."/>
            <person name="Martin F.M."/>
        </authorList>
    </citation>
    <scope>NUCLEOTIDE SEQUENCE [LARGE SCALE GENOMIC DNA]</scope>
    <source>
        <strain evidence="1 2">CBS 207.34</strain>
    </source>
</reference>
<dbReference type="PANTHER" id="PTHR46082">
    <property type="entry name" value="ATP/GTP-BINDING PROTEIN-RELATED"/>
    <property type="match status" value="1"/>
</dbReference>
<evidence type="ECO:0000313" key="1">
    <source>
        <dbReference type="EMBL" id="OCL01560.1"/>
    </source>
</evidence>
<dbReference type="Pfam" id="PF13374">
    <property type="entry name" value="TPR_10"/>
    <property type="match status" value="2"/>
</dbReference>
<keyword evidence="2" id="KW-1185">Reference proteome</keyword>
<dbReference type="InterPro" id="IPR011990">
    <property type="entry name" value="TPR-like_helical_dom_sf"/>
</dbReference>